<evidence type="ECO:0000313" key="15">
    <source>
        <dbReference type="Proteomes" id="UP001162162"/>
    </source>
</evidence>
<evidence type="ECO:0000256" key="9">
    <source>
        <dbReference type="ARBA" id="ARBA00023211"/>
    </source>
</evidence>
<evidence type="ECO:0000256" key="8">
    <source>
        <dbReference type="ARBA" id="ARBA00022884"/>
    </source>
</evidence>
<dbReference type="Proteomes" id="UP001162162">
    <property type="component" value="Unassembled WGS sequence"/>
</dbReference>
<dbReference type="PANTHER" id="PTHR12439:SF42">
    <property type="entry name" value="ENDORIBONUCLEASE-RELATED"/>
    <property type="match status" value="1"/>
</dbReference>
<evidence type="ECO:0000256" key="10">
    <source>
        <dbReference type="ARBA" id="ARBA00023239"/>
    </source>
</evidence>
<dbReference type="PANTHER" id="PTHR12439">
    <property type="entry name" value="PLACENTAL PROTEIN 11-RELATED"/>
    <property type="match status" value="1"/>
</dbReference>
<evidence type="ECO:0000256" key="5">
    <source>
        <dbReference type="ARBA" id="ARBA00022723"/>
    </source>
</evidence>
<feature type="region of interest" description="Disordered" evidence="12">
    <location>
        <begin position="51"/>
        <end position="215"/>
    </location>
</feature>
<evidence type="ECO:0000256" key="6">
    <source>
        <dbReference type="ARBA" id="ARBA00022759"/>
    </source>
</evidence>
<dbReference type="GO" id="GO:0004521">
    <property type="term" value="F:RNA endonuclease activity"/>
    <property type="evidence" value="ECO:0007669"/>
    <property type="project" value="UniProtKB-UniRule"/>
</dbReference>
<evidence type="ECO:0000256" key="1">
    <source>
        <dbReference type="ARBA" id="ARBA00001936"/>
    </source>
</evidence>
<dbReference type="GO" id="GO:0016787">
    <property type="term" value="F:hydrolase activity"/>
    <property type="evidence" value="ECO:0007669"/>
    <property type="project" value="UniProtKB-KW"/>
</dbReference>
<feature type="compositionally biased region" description="Polar residues" evidence="12">
    <location>
        <begin position="51"/>
        <end position="66"/>
    </location>
</feature>
<dbReference type="Pfam" id="PF09412">
    <property type="entry name" value="XendoU"/>
    <property type="match status" value="2"/>
</dbReference>
<keyword evidence="5 11" id="KW-0479">Metal-binding</keyword>
<dbReference type="InterPro" id="IPR037227">
    <property type="entry name" value="EndoU-like"/>
</dbReference>
<dbReference type="AlphaFoldDB" id="A0AAV8ZGE3"/>
<evidence type="ECO:0000256" key="11">
    <source>
        <dbReference type="RuleBase" id="RU367085"/>
    </source>
</evidence>
<comment type="subunit">
    <text evidence="3 11">Monomer.</text>
</comment>
<keyword evidence="15" id="KW-1185">Reference proteome</keyword>
<comment type="caution">
    <text evidence="14">The sequence shown here is derived from an EMBL/GenBank/DDBJ whole genome shotgun (WGS) entry which is preliminary data.</text>
</comment>
<dbReference type="InterPro" id="IPR039787">
    <property type="entry name" value="ENDOU"/>
</dbReference>
<comment type="similarity">
    <text evidence="2 11">Belongs to the ENDOU family.</text>
</comment>
<dbReference type="GO" id="GO:0016829">
    <property type="term" value="F:lyase activity"/>
    <property type="evidence" value="ECO:0007669"/>
    <property type="project" value="UniProtKB-KW"/>
</dbReference>
<evidence type="ECO:0000256" key="12">
    <source>
        <dbReference type="SAM" id="MobiDB-lite"/>
    </source>
</evidence>
<feature type="compositionally biased region" description="Polar residues" evidence="12">
    <location>
        <begin position="74"/>
        <end position="171"/>
    </location>
</feature>
<accession>A0AAV8ZGE3</accession>
<evidence type="ECO:0000256" key="2">
    <source>
        <dbReference type="ARBA" id="ARBA00010168"/>
    </source>
</evidence>
<proteinExistence type="inferred from homology"/>
<feature type="compositionally biased region" description="Polar residues" evidence="12">
    <location>
        <begin position="183"/>
        <end position="192"/>
    </location>
</feature>
<organism evidence="14 15">
    <name type="scientific">Aromia moschata</name>
    <dbReference type="NCBI Taxonomy" id="1265417"/>
    <lineage>
        <taxon>Eukaryota</taxon>
        <taxon>Metazoa</taxon>
        <taxon>Ecdysozoa</taxon>
        <taxon>Arthropoda</taxon>
        <taxon>Hexapoda</taxon>
        <taxon>Insecta</taxon>
        <taxon>Pterygota</taxon>
        <taxon>Neoptera</taxon>
        <taxon>Endopterygota</taxon>
        <taxon>Coleoptera</taxon>
        <taxon>Polyphaga</taxon>
        <taxon>Cucujiformia</taxon>
        <taxon>Chrysomeloidea</taxon>
        <taxon>Cerambycidae</taxon>
        <taxon>Cerambycinae</taxon>
        <taxon>Callichromatini</taxon>
        <taxon>Aromia</taxon>
    </lineage>
</organism>
<keyword evidence="8 11" id="KW-0694">RNA-binding</keyword>
<feature type="domain" description="EndoU" evidence="13">
    <location>
        <begin position="234"/>
        <end position="527"/>
    </location>
</feature>
<gene>
    <name evidence="14" type="ORF">NQ318_001190</name>
</gene>
<keyword evidence="9 11" id="KW-0464">Manganese</keyword>
<dbReference type="GO" id="GO:0046872">
    <property type="term" value="F:metal ion binding"/>
    <property type="evidence" value="ECO:0007669"/>
    <property type="project" value="UniProtKB-UniRule"/>
</dbReference>
<dbReference type="CDD" id="cd21159">
    <property type="entry name" value="XendoU"/>
    <property type="match status" value="1"/>
</dbReference>
<evidence type="ECO:0000313" key="14">
    <source>
        <dbReference type="EMBL" id="KAJ8962791.1"/>
    </source>
</evidence>
<evidence type="ECO:0000256" key="7">
    <source>
        <dbReference type="ARBA" id="ARBA00022801"/>
    </source>
</evidence>
<dbReference type="GO" id="GO:0003723">
    <property type="term" value="F:RNA binding"/>
    <property type="evidence" value="ECO:0007669"/>
    <property type="project" value="UniProtKB-UniRule"/>
</dbReference>
<reference evidence="14" key="1">
    <citation type="journal article" date="2023" name="Insect Mol. Biol.">
        <title>Genome sequencing provides insights into the evolution of gene families encoding plant cell wall-degrading enzymes in longhorned beetles.</title>
        <authorList>
            <person name="Shin N.R."/>
            <person name="Okamura Y."/>
            <person name="Kirsch R."/>
            <person name="Pauchet Y."/>
        </authorList>
    </citation>
    <scope>NUCLEOTIDE SEQUENCE</scope>
    <source>
        <strain evidence="14">AMC_N1</strain>
    </source>
</reference>
<dbReference type="PROSITE" id="PS51959">
    <property type="entry name" value="ENDOU"/>
    <property type="match status" value="1"/>
</dbReference>
<name>A0AAV8ZGE3_9CUCU</name>
<sequence>MRQQFGYPEVTRVCGTEKFGYVDVECGDVTNIRQSNTNAWSRVENANKNASLISPQWQTNQKSTTPWPALGQPRNRQTNTPQNANPQSVWTQNNKNGPLNGGTNSQGNKVGTNSKNSAHLNTDFLNNERGSLGVNRQSSKKNTGTSVSTQKSNDAPTRASNVANQGQNLNVPRTPLLEGGRGNQNTGNTMMTGANFAGSKVNNGGKTPAQEEDLDGNVNEDVGNDQQNNDGGVQDFELREFSEELLTKDINNAARFVTVNYQGMTTSRSMEDKAPQPLFTIDRSVYTMPSVEKVLLLHNNYILEANQNEVYTAQEKIEENNLLDTILSTPVMQHTRNFLLKKVFVLQFREMVYLTEMHKITILQMIGYGDRTRTQAEVVRLFQEKIFGVAADISRYRKLGKDPKEFKDLLRLIWFNMYSRGGRKDRIEREEEKKNNANYLGYLKKIDLGNKGAILKTHFTFRGVDKPVGSMFIGTSPELEIALYTACFVLRADRICPLKMGGSRFIIRTYTYRYRGKNTIGSAFPEI</sequence>
<dbReference type="SUPFAM" id="SSF142877">
    <property type="entry name" value="EndoU-like"/>
    <property type="match status" value="2"/>
</dbReference>
<protein>
    <recommendedName>
        <fullName evidence="13">EndoU domain-containing protein</fullName>
    </recommendedName>
</protein>
<evidence type="ECO:0000256" key="3">
    <source>
        <dbReference type="ARBA" id="ARBA00011245"/>
    </source>
</evidence>
<keyword evidence="10" id="KW-0456">Lyase</keyword>
<keyword evidence="4 11" id="KW-0540">Nuclease</keyword>
<keyword evidence="7 11" id="KW-0378">Hydrolase</keyword>
<evidence type="ECO:0000259" key="13">
    <source>
        <dbReference type="PROSITE" id="PS51959"/>
    </source>
</evidence>
<evidence type="ECO:0000256" key="4">
    <source>
        <dbReference type="ARBA" id="ARBA00022722"/>
    </source>
</evidence>
<keyword evidence="6 11" id="KW-0255">Endonuclease</keyword>
<dbReference type="EMBL" id="JAPWTK010000002">
    <property type="protein sequence ID" value="KAJ8962791.1"/>
    <property type="molecule type" value="Genomic_DNA"/>
</dbReference>
<dbReference type="InterPro" id="IPR018998">
    <property type="entry name" value="EndoU_C"/>
</dbReference>
<comment type="cofactor">
    <cofactor evidence="1 11">
        <name>Mn(2+)</name>
        <dbReference type="ChEBI" id="CHEBI:29035"/>
    </cofactor>
</comment>